<dbReference type="EMBL" id="LAZR01014424">
    <property type="protein sequence ID" value="KKM17546.1"/>
    <property type="molecule type" value="Genomic_DNA"/>
</dbReference>
<evidence type="ECO:0000313" key="1">
    <source>
        <dbReference type="EMBL" id="KKM17546.1"/>
    </source>
</evidence>
<dbReference type="AlphaFoldDB" id="A0A0F9HQF6"/>
<organism evidence="1">
    <name type="scientific">marine sediment metagenome</name>
    <dbReference type="NCBI Taxonomy" id="412755"/>
    <lineage>
        <taxon>unclassified sequences</taxon>
        <taxon>metagenomes</taxon>
        <taxon>ecological metagenomes</taxon>
    </lineage>
</organism>
<comment type="caution">
    <text evidence="1">The sequence shown here is derived from an EMBL/GenBank/DDBJ whole genome shotgun (WGS) entry which is preliminary data.</text>
</comment>
<sequence length="216" mass="25046">MKYENTPYKLKKIWTQSGKNKYEIVRQEGVDNRIKDSIKSSDYLVFKQITELSTEWTQMTFPGFVDTTNSEWTNTTPEDTWKKSCRYQWDIDFNQFPIKRIPFIKYNVVYKSNDSEIITIEGSASIPALGSGNLDGENREGDFIKEDSIYLTYPRTSCIFRLEDVLDSGGGVIEDIKKVTMIVGVLLRFQPYTNLDKTYDLQAKLHISIYNPELAI</sequence>
<proteinExistence type="predicted"/>
<reference evidence="1" key="1">
    <citation type="journal article" date="2015" name="Nature">
        <title>Complex archaea that bridge the gap between prokaryotes and eukaryotes.</title>
        <authorList>
            <person name="Spang A."/>
            <person name="Saw J.H."/>
            <person name="Jorgensen S.L."/>
            <person name="Zaremba-Niedzwiedzka K."/>
            <person name="Martijn J."/>
            <person name="Lind A.E."/>
            <person name="van Eijk R."/>
            <person name="Schleper C."/>
            <person name="Guy L."/>
            <person name="Ettema T.J."/>
        </authorList>
    </citation>
    <scope>NUCLEOTIDE SEQUENCE</scope>
</reference>
<protein>
    <submittedName>
        <fullName evidence="1">Uncharacterized protein</fullName>
    </submittedName>
</protein>
<accession>A0A0F9HQF6</accession>
<name>A0A0F9HQF6_9ZZZZ</name>
<gene>
    <name evidence="1" type="ORF">LCGC14_1674710</name>
</gene>